<keyword evidence="5" id="KW-1185">Reference proteome</keyword>
<feature type="transmembrane region" description="Helical" evidence="1">
    <location>
        <begin position="226"/>
        <end position="246"/>
    </location>
</feature>
<gene>
    <name evidence="4" type="primary">gmr_2</name>
    <name evidence="4" type="ORF">RTSSTS7063_02337</name>
</gene>
<dbReference type="InterPro" id="IPR029787">
    <property type="entry name" value="Nucleotide_cyclase"/>
</dbReference>
<feature type="domain" description="EAL" evidence="2">
    <location>
        <begin position="872"/>
        <end position="1127"/>
    </location>
</feature>
<dbReference type="GO" id="GO:0071111">
    <property type="term" value="F:cyclic-guanylate-specific phosphodiesterase activity"/>
    <property type="evidence" value="ECO:0007669"/>
    <property type="project" value="UniProtKB-EC"/>
</dbReference>
<feature type="transmembrane region" description="Helical" evidence="1">
    <location>
        <begin position="287"/>
        <end position="307"/>
    </location>
</feature>
<feature type="domain" description="GGDEF" evidence="3">
    <location>
        <begin position="729"/>
        <end position="863"/>
    </location>
</feature>
<dbReference type="CDD" id="cd01948">
    <property type="entry name" value="EAL"/>
    <property type="match status" value="1"/>
</dbReference>
<dbReference type="Proteomes" id="UP000363661">
    <property type="component" value="Unassembled WGS sequence"/>
</dbReference>
<dbReference type="InterPro" id="IPR035965">
    <property type="entry name" value="PAS-like_dom_sf"/>
</dbReference>
<dbReference type="AlphaFoldDB" id="A0A564UDQ9"/>
<dbReference type="EC" id="3.1.4.52" evidence="4"/>
<dbReference type="InterPro" id="IPR043128">
    <property type="entry name" value="Rev_trsase/Diguanyl_cyclase"/>
</dbReference>
<dbReference type="InterPro" id="IPR035919">
    <property type="entry name" value="EAL_sf"/>
</dbReference>
<proteinExistence type="predicted"/>
<feature type="domain" description="GGDEF" evidence="3">
    <location>
        <begin position="415"/>
        <end position="552"/>
    </location>
</feature>
<feature type="transmembrane region" description="Helical" evidence="1">
    <location>
        <begin position="258"/>
        <end position="281"/>
    </location>
</feature>
<dbReference type="SMART" id="SM00267">
    <property type="entry name" value="GGDEF"/>
    <property type="match status" value="2"/>
</dbReference>
<keyword evidence="1" id="KW-1133">Transmembrane helix</keyword>
<sequence>MKFKKKLWISLILFILFGTVFSSWIFHQNTTREYLVFDNTTQLVTTERFEDNIRIEDVILPDSFQNQQSILFKTTHTRAEVLLDGEKIYEFGNDTDTLRFMKSPGSCWHIVDLPKNSDGKHLQVRIIPVYSDYYGNSFHLFGGTKGDCTLKILSNSLCSLVLSCEILSLGIICLILCFSVMRKNDKYSSDESYMIFLNLGVFSLLITLWTLKQCGFLQFLIPDPRALYFIDYFTFFLFPVPFNFILYDICKSKYRKGAVHLSILYLCNMATAVLLQCTGVIDIFRILPVTHLIMLVNVIYTVILIRYESIKLQNEAARHFKYPMYLVMAFGVAELITYYIQHFQQTSIFLPFGTMLFILLLVWIQVSRFYDHYLQKQKLVYLQKLADTDLLTDTMNRNAYEKKVNRLNVQKDKLHTTGLILFDLDNLKIINDRFGHEKGDEALQLCSQCIKKFFPDKENLFRIGGDEFAYFYNKNKENNIGDKIAQLNQTLESTEHTFNYPLSISSGYACFLPEMDSTFKDLAKRSDLMLYRIKRKRKLAYAGSSELLTSNTLINAGTSAEEKQQEEIFSHTKNYQDFSLKELCNIIDLLSPSTDGFLYMLDFRTDFYYIAPQALDRFCLPGNEFHNMTKELKEFVYKEDYPLLKAELDDLLNTDRNTHNMDYRWLDLNREPVWINCRGYIIRGDQQEPIYLIGCINEIGNRQKADNITGLLGETSLEKYFKDSVSTLNKGFLIHVGIDGFKMINENYGWDYGDYVLRETASCILSCISDSQKVYKIASDEFIILDTTSSDMTTASNLYDHICKHINQFIEENNFAAVFTISAGILPFPDLSQTGYAELIKRTDFSLTMAKQHGRNCCYIFQEEEYQNFLRIREITNELHSAVNHGFRGFSIIFQPVMDIQQDKLIGAEVLIRFASKKFGPISPAEFIPLLETSGLIIPTGRWFMREAITACRKIRMQIPDFRVSINVSQVQITKSDIITDLISEMNASGLPPAAIAIELTESILLEKNEKAQNFLKELKQAGLQLALDDFGTGYSNFHYLSELHPDIVKIDRGFTSKAITDKKEYYLLNQFSNMIHNLGLKLCIEGIETEDELQKMKLLKPDYCQGFYWGQPCPYDEFRKHFVDVDR</sequence>
<dbReference type="Gene3D" id="3.30.70.270">
    <property type="match status" value="2"/>
</dbReference>
<dbReference type="PROSITE" id="PS50883">
    <property type="entry name" value="EAL"/>
    <property type="match status" value="1"/>
</dbReference>
<dbReference type="SUPFAM" id="SSF141868">
    <property type="entry name" value="EAL domain-like"/>
    <property type="match status" value="1"/>
</dbReference>
<dbReference type="EMBL" id="CABHNA010000077">
    <property type="protein sequence ID" value="VUX17655.1"/>
    <property type="molecule type" value="Genomic_DNA"/>
</dbReference>
<dbReference type="InterPro" id="IPR001633">
    <property type="entry name" value="EAL_dom"/>
</dbReference>
<dbReference type="Gene3D" id="3.30.450.20">
    <property type="entry name" value="PAS domain"/>
    <property type="match status" value="1"/>
</dbReference>
<organism evidence="4 5">
    <name type="scientific">[Ruminococcus] torques</name>
    <dbReference type="NCBI Taxonomy" id="33039"/>
    <lineage>
        <taxon>Bacteria</taxon>
        <taxon>Bacillati</taxon>
        <taxon>Bacillota</taxon>
        <taxon>Clostridia</taxon>
        <taxon>Lachnospirales</taxon>
        <taxon>Lachnospiraceae</taxon>
        <taxon>Mediterraneibacter</taxon>
    </lineage>
</organism>
<keyword evidence="1" id="KW-0812">Transmembrane</keyword>
<keyword evidence="4" id="KW-0378">Hydrolase</keyword>
<name>A0A564UDQ9_9FIRM</name>
<dbReference type="CDD" id="cd01949">
    <property type="entry name" value="GGDEF"/>
    <property type="match status" value="2"/>
</dbReference>
<dbReference type="InterPro" id="IPR000160">
    <property type="entry name" value="GGDEF_dom"/>
</dbReference>
<evidence type="ECO:0000259" key="2">
    <source>
        <dbReference type="PROSITE" id="PS50883"/>
    </source>
</evidence>
<dbReference type="InterPro" id="IPR050706">
    <property type="entry name" value="Cyclic-di-GMP_PDE-like"/>
</dbReference>
<dbReference type="Pfam" id="PF08447">
    <property type="entry name" value="PAS_3"/>
    <property type="match status" value="1"/>
</dbReference>
<feature type="transmembrane region" description="Helical" evidence="1">
    <location>
        <begin position="160"/>
        <end position="181"/>
    </location>
</feature>
<dbReference type="Pfam" id="PF00990">
    <property type="entry name" value="GGDEF"/>
    <property type="match status" value="2"/>
</dbReference>
<dbReference type="InterPro" id="IPR000014">
    <property type="entry name" value="PAS"/>
</dbReference>
<dbReference type="PROSITE" id="PS50887">
    <property type="entry name" value="GGDEF"/>
    <property type="match status" value="2"/>
</dbReference>
<dbReference type="PANTHER" id="PTHR33121">
    <property type="entry name" value="CYCLIC DI-GMP PHOSPHODIESTERASE PDEF"/>
    <property type="match status" value="1"/>
</dbReference>
<evidence type="ECO:0000259" key="3">
    <source>
        <dbReference type="PROSITE" id="PS50887"/>
    </source>
</evidence>
<dbReference type="SUPFAM" id="SSF55785">
    <property type="entry name" value="PYP-like sensor domain (PAS domain)"/>
    <property type="match status" value="1"/>
</dbReference>
<protein>
    <submittedName>
        <fullName evidence="4">Cyclic di-GMP phosphodiesterase Gmr</fullName>
        <ecNumber evidence="4">3.1.4.52</ecNumber>
    </submittedName>
</protein>
<feature type="transmembrane region" description="Helical" evidence="1">
    <location>
        <begin position="346"/>
        <end position="366"/>
    </location>
</feature>
<feature type="transmembrane region" description="Helical" evidence="1">
    <location>
        <begin position="193"/>
        <end position="211"/>
    </location>
</feature>
<evidence type="ECO:0000256" key="1">
    <source>
        <dbReference type="SAM" id="Phobius"/>
    </source>
</evidence>
<reference evidence="4 5" key="1">
    <citation type="submission" date="2019-07" db="EMBL/GenBank/DDBJ databases">
        <authorList>
            <person name="Hibberd C M."/>
            <person name="Gehrig L. J."/>
            <person name="Chang H.-W."/>
            <person name="Venkatesh S."/>
        </authorList>
    </citation>
    <scope>NUCLEOTIDE SEQUENCE [LARGE SCALE GENOMIC DNA]</scope>
    <source>
        <strain evidence="4">Ruminococcus_torques_SSTS_Bg7063</strain>
    </source>
</reference>
<dbReference type="NCBIfam" id="TIGR00254">
    <property type="entry name" value="GGDEF"/>
    <property type="match status" value="2"/>
</dbReference>
<dbReference type="Pfam" id="PF00563">
    <property type="entry name" value="EAL"/>
    <property type="match status" value="1"/>
</dbReference>
<dbReference type="SMART" id="SM00052">
    <property type="entry name" value="EAL"/>
    <property type="match status" value="1"/>
</dbReference>
<dbReference type="RefSeq" id="WP_144367600.1">
    <property type="nucleotide sequence ID" value="NZ_CABHNA010000077.1"/>
</dbReference>
<dbReference type="Gene3D" id="3.20.20.450">
    <property type="entry name" value="EAL domain"/>
    <property type="match status" value="1"/>
</dbReference>
<keyword evidence="1" id="KW-0472">Membrane</keyword>
<dbReference type="PANTHER" id="PTHR33121:SF70">
    <property type="entry name" value="SIGNALING PROTEIN YKOW"/>
    <property type="match status" value="1"/>
</dbReference>
<dbReference type="CDD" id="cd00130">
    <property type="entry name" value="PAS"/>
    <property type="match status" value="1"/>
</dbReference>
<accession>A0A564UDQ9</accession>
<dbReference type="InterPro" id="IPR013655">
    <property type="entry name" value="PAS_fold_3"/>
</dbReference>
<evidence type="ECO:0000313" key="5">
    <source>
        <dbReference type="Proteomes" id="UP000363661"/>
    </source>
</evidence>
<evidence type="ECO:0000313" key="4">
    <source>
        <dbReference type="EMBL" id="VUX17655.1"/>
    </source>
</evidence>
<dbReference type="SUPFAM" id="SSF55073">
    <property type="entry name" value="Nucleotide cyclase"/>
    <property type="match status" value="2"/>
</dbReference>